<organism evidence="2 3">
    <name type="scientific">Symmachiella dynata</name>
    <dbReference type="NCBI Taxonomy" id="2527995"/>
    <lineage>
        <taxon>Bacteria</taxon>
        <taxon>Pseudomonadati</taxon>
        <taxon>Planctomycetota</taxon>
        <taxon>Planctomycetia</taxon>
        <taxon>Planctomycetales</taxon>
        <taxon>Planctomycetaceae</taxon>
        <taxon>Symmachiella</taxon>
    </lineage>
</organism>
<sequence precursor="true">MRSTKPLIAFVVMAAMGTLLWAGAEGDVPSGERMIAAATKFENSLNAKQRSKAEFQFDDEERLNWHFIPRERKGLPLKDLEGEALKAAHNLIQSGLSDAGYTQALDVMSLEEVVYLLEQGDRQERRERRDPDKYYLSLFGKPNPQGKWGWRLEGHHLSLNFVVQDGNVVSSTPEFFGANPGYISAGPGREIRVLAAEEDFARQIVNISTPQQLKTIWISEKADRDIRGAGESQPVVTDPIGLAYRDMSDEQQKLLSALLSEYLRNMPQDISQQRHAELKAAGLDDITLAWWGGRERNEPHAYRLQGPTFIVEYNNTQNSANHIHSIWRNLSGDFDVARNQ</sequence>
<accession>A0A517ZH78</accession>
<feature type="signal peptide" evidence="1">
    <location>
        <begin position="1"/>
        <end position="24"/>
    </location>
</feature>
<dbReference type="PANTHER" id="PTHR37489">
    <property type="entry name" value="DUF3500 DOMAIN-CONTAINING PROTEIN"/>
    <property type="match status" value="1"/>
</dbReference>
<evidence type="ECO:0008006" key="4">
    <source>
        <dbReference type="Google" id="ProtNLM"/>
    </source>
</evidence>
<dbReference type="Pfam" id="PF12006">
    <property type="entry name" value="DUF3500"/>
    <property type="match status" value="1"/>
</dbReference>
<evidence type="ECO:0000313" key="3">
    <source>
        <dbReference type="Proteomes" id="UP000319383"/>
    </source>
</evidence>
<proteinExistence type="predicted"/>
<protein>
    <recommendedName>
        <fullName evidence="4">DUF3500 domain-containing protein</fullName>
    </recommendedName>
</protein>
<dbReference type="RefSeq" id="WP_231962495.1">
    <property type="nucleotide sequence ID" value="NZ_CP036276.1"/>
</dbReference>
<dbReference type="PANTHER" id="PTHR37489:SF1">
    <property type="entry name" value="DUF3500 DOMAIN-CONTAINING PROTEIN"/>
    <property type="match status" value="1"/>
</dbReference>
<keyword evidence="3" id="KW-1185">Reference proteome</keyword>
<dbReference type="Proteomes" id="UP000319383">
    <property type="component" value="Chromosome"/>
</dbReference>
<reference evidence="2 3" key="1">
    <citation type="submission" date="2019-02" db="EMBL/GenBank/DDBJ databases">
        <title>Deep-cultivation of Planctomycetes and their phenomic and genomic characterization uncovers novel biology.</title>
        <authorList>
            <person name="Wiegand S."/>
            <person name="Jogler M."/>
            <person name="Boedeker C."/>
            <person name="Pinto D."/>
            <person name="Vollmers J."/>
            <person name="Rivas-Marin E."/>
            <person name="Kohn T."/>
            <person name="Peeters S.H."/>
            <person name="Heuer A."/>
            <person name="Rast P."/>
            <person name="Oberbeckmann S."/>
            <person name="Bunk B."/>
            <person name="Jeske O."/>
            <person name="Meyerdierks A."/>
            <person name="Storesund J.E."/>
            <person name="Kallscheuer N."/>
            <person name="Luecker S."/>
            <person name="Lage O.M."/>
            <person name="Pohl T."/>
            <person name="Merkel B.J."/>
            <person name="Hornburger P."/>
            <person name="Mueller R.-W."/>
            <person name="Bruemmer F."/>
            <person name="Labrenz M."/>
            <person name="Spormann A.M."/>
            <person name="Op den Camp H."/>
            <person name="Overmann J."/>
            <person name="Amann R."/>
            <person name="Jetten M.S.M."/>
            <person name="Mascher T."/>
            <person name="Medema M.H."/>
            <person name="Devos D.P."/>
            <person name="Kaster A.-K."/>
            <person name="Ovreas L."/>
            <person name="Rohde M."/>
            <person name="Galperin M.Y."/>
            <person name="Jogler C."/>
        </authorList>
    </citation>
    <scope>NUCLEOTIDE SEQUENCE [LARGE SCALE GENOMIC DNA]</scope>
    <source>
        <strain evidence="2 3">Mal52</strain>
    </source>
</reference>
<evidence type="ECO:0000313" key="2">
    <source>
        <dbReference type="EMBL" id="QDU41828.1"/>
    </source>
</evidence>
<dbReference type="AlphaFoldDB" id="A0A517ZH78"/>
<feature type="chain" id="PRO_5021876423" description="DUF3500 domain-containing protein" evidence="1">
    <location>
        <begin position="25"/>
        <end position="340"/>
    </location>
</feature>
<keyword evidence="1" id="KW-0732">Signal</keyword>
<gene>
    <name evidence="2" type="ORF">Mal52_02820</name>
</gene>
<evidence type="ECO:0000256" key="1">
    <source>
        <dbReference type="SAM" id="SignalP"/>
    </source>
</evidence>
<dbReference type="KEGG" id="sdyn:Mal52_02820"/>
<dbReference type="EMBL" id="CP036276">
    <property type="protein sequence ID" value="QDU41828.1"/>
    <property type="molecule type" value="Genomic_DNA"/>
</dbReference>
<dbReference type="InterPro" id="IPR021889">
    <property type="entry name" value="DUF3500"/>
</dbReference>
<name>A0A517ZH78_9PLAN</name>